<dbReference type="Proteomes" id="UP000299102">
    <property type="component" value="Unassembled WGS sequence"/>
</dbReference>
<feature type="compositionally biased region" description="Polar residues" evidence="1">
    <location>
        <begin position="144"/>
        <end position="156"/>
    </location>
</feature>
<gene>
    <name evidence="2" type="ORF">EVAR_101889_1</name>
</gene>
<dbReference type="EMBL" id="BGZK01000010">
    <property type="protein sequence ID" value="GBP03585.1"/>
    <property type="molecule type" value="Genomic_DNA"/>
</dbReference>
<dbReference type="AlphaFoldDB" id="A0A4C1SNL9"/>
<feature type="region of interest" description="Disordered" evidence="1">
    <location>
        <begin position="40"/>
        <end position="66"/>
    </location>
</feature>
<evidence type="ECO:0000256" key="1">
    <source>
        <dbReference type="SAM" id="MobiDB-lite"/>
    </source>
</evidence>
<protein>
    <submittedName>
        <fullName evidence="2">Uncharacterized protein</fullName>
    </submittedName>
</protein>
<sequence length="156" mass="17435">MAAIQQNGHSDLNKIQKGKPTANLEIVIEKNDVIKIEEDASENVDQEEKPCSSKNLSNGENNGLSNLLAPGVGPMLSCMEQESARERLRAALLKQCGAILKQGDQRYTKENLHKTFQDEDPDRSQKRKRIGNQNWYENRDHSRTGSVCQTKTSLAA</sequence>
<dbReference type="OrthoDB" id="6743178at2759"/>
<name>A0A4C1SNL9_EUMVA</name>
<organism evidence="2 3">
    <name type="scientific">Eumeta variegata</name>
    <name type="common">Bagworm moth</name>
    <name type="synonym">Eumeta japonica</name>
    <dbReference type="NCBI Taxonomy" id="151549"/>
    <lineage>
        <taxon>Eukaryota</taxon>
        <taxon>Metazoa</taxon>
        <taxon>Ecdysozoa</taxon>
        <taxon>Arthropoda</taxon>
        <taxon>Hexapoda</taxon>
        <taxon>Insecta</taxon>
        <taxon>Pterygota</taxon>
        <taxon>Neoptera</taxon>
        <taxon>Endopterygota</taxon>
        <taxon>Lepidoptera</taxon>
        <taxon>Glossata</taxon>
        <taxon>Ditrysia</taxon>
        <taxon>Tineoidea</taxon>
        <taxon>Psychidae</taxon>
        <taxon>Oiketicinae</taxon>
        <taxon>Eumeta</taxon>
    </lineage>
</organism>
<accession>A0A4C1SNL9</accession>
<evidence type="ECO:0000313" key="3">
    <source>
        <dbReference type="Proteomes" id="UP000299102"/>
    </source>
</evidence>
<reference evidence="2 3" key="1">
    <citation type="journal article" date="2019" name="Commun. Biol.">
        <title>The bagworm genome reveals a unique fibroin gene that provides high tensile strength.</title>
        <authorList>
            <person name="Kono N."/>
            <person name="Nakamura H."/>
            <person name="Ohtoshi R."/>
            <person name="Tomita M."/>
            <person name="Numata K."/>
            <person name="Arakawa K."/>
        </authorList>
    </citation>
    <scope>NUCLEOTIDE SEQUENCE [LARGE SCALE GENOMIC DNA]</scope>
</reference>
<keyword evidence="3" id="KW-1185">Reference proteome</keyword>
<proteinExistence type="predicted"/>
<comment type="caution">
    <text evidence="2">The sequence shown here is derived from an EMBL/GenBank/DDBJ whole genome shotgun (WGS) entry which is preliminary data.</text>
</comment>
<feature type="region of interest" description="Disordered" evidence="1">
    <location>
        <begin position="110"/>
        <end position="156"/>
    </location>
</feature>
<feature type="compositionally biased region" description="Low complexity" evidence="1">
    <location>
        <begin position="52"/>
        <end position="66"/>
    </location>
</feature>
<evidence type="ECO:0000313" key="2">
    <source>
        <dbReference type="EMBL" id="GBP03585.1"/>
    </source>
</evidence>